<feature type="compositionally biased region" description="Gly residues" evidence="1">
    <location>
        <begin position="144"/>
        <end position="154"/>
    </location>
</feature>
<name>A0ABW2HTT6_9ACTN</name>
<organism evidence="3 4">
    <name type="scientific">Paractinoplanes rhizophilus</name>
    <dbReference type="NCBI Taxonomy" id="1416877"/>
    <lineage>
        <taxon>Bacteria</taxon>
        <taxon>Bacillati</taxon>
        <taxon>Actinomycetota</taxon>
        <taxon>Actinomycetes</taxon>
        <taxon>Micromonosporales</taxon>
        <taxon>Micromonosporaceae</taxon>
        <taxon>Paractinoplanes</taxon>
    </lineage>
</organism>
<feature type="chain" id="PRO_5047108072" evidence="2">
    <location>
        <begin position="21"/>
        <end position="191"/>
    </location>
</feature>
<keyword evidence="4" id="KW-1185">Reference proteome</keyword>
<evidence type="ECO:0000313" key="4">
    <source>
        <dbReference type="Proteomes" id="UP001596548"/>
    </source>
</evidence>
<feature type="compositionally biased region" description="Polar residues" evidence="1">
    <location>
        <begin position="29"/>
        <end position="49"/>
    </location>
</feature>
<comment type="caution">
    <text evidence="3">The sequence shown here is derived from an EMBL/GenBank/DDBJ whole genome shotgun (WGS) entry which is preliminary data.</text>
</comment>
<feature type="signal peptide" evidence="2">
    <location>
        <begin position="1"/>
        <end position="20"/>
    </location>
</feature>
<dbReference type="RefSeq" id="WP_378970927.1">
    <property type="nucleotide sequence ID" value="NZ_JBHTBJ010000015.1"/>
</dbReference>
<evidence type="ECO:0000256" key="1">
    <source>
        <dbReference type="SAM" id="MobiDB-lite"/>
    </source>
</evidence>
<reference evidence="4" key="1">
    <citation type="journal article" date="2019" name="Int. J. Syst. Evol. Microbiol.">
        <title>The Global Catalogue of Microorganisms (GCM) 10K type strain sequencing project: providing services to taxonomists for standard genome sequencing and annotation.</title>
        <authorList>
            <consortium name="The Broad Institute Genomics Platform"/>
            <consortium name="The Broad Institute Genome Sequencing Center for Infectious Disease"/>
            <person name="Wu L."/>
            <person name="Ma J."/>
        </authorList>
    </citation>
    <scope>NUCLEOTIDE SEQUENCE [LARGE SCALE GENOMIC DNA]</scope>
    <source>
        <strain evidence="4">XZYJT-10</strain>
    </source>
</reference>
<feature type="compositionally biased region" description="Gly residues" evidence="1">
    <location>
        <begin position="182"/>
        <end position="191"/>
    </location>
</feature>
<feature type="region of interest" description="Disordered" evidence="1">
    <location>
        <begin position="28"/>
        <end position="56"/>
    </location>
</feature>
<keyword evidence="2" id="KW-0732">Signal</keyword>
<feature type="region of interest" description="Disordered" evidence="1">
    <location>
        <begin position="131"/>
        <end position="191"/>
    </location>
</feature>
<dbReference type="EMBL" id="JBHTBJ010000015">
    <property type="protein sequence ID" value="MFC7276505.1"/>
    <property type="molecule type" value="Genomic_DNA"/>
</dbReference>
<accession>A0ABW2HTT6</accession>
<evidence type="ECO:0000313" key="3">
    <source>
        <dbReference type="EMBL" id="MFC7276505.1"/>
    </source>
</evidence>
<gene>
    <name evidence="3" type="ORF">ACFQS1_21145</name>
</gene>
<evidence type="ECO:0000256" key="2">
    <source>
        <dbReference type="SAM" id="SignalP"/>
    </source>
</evidence>
<dbReference type="Proteomes" id="UP001596548">
    <property type="component" value="Unassembled WGS sequence"/>
</dbReference>
<proteinExistence type="predicted"/>
<sequence>MRTRTVAALALMLALPVAGCARTAANDPQVASANQGDKTASASPRPSQSEDPDAPLKFSRCMREHGLPWFPDPSHGKMSVAIPKGTDRAKVEAAHEACKKYMPNGGNPPKLSAEDLQRARDMAKCMRENGVAKFPDPDPNGGIALDGGKIGTGPGDPTFDKAEQACSKYAPDGAKHTEKHSGGAGTVGRAA</sequence>
<protein>
    <submittedName>
        <fullName evidence="3">Uncharacterized protein</fullName>
    </submittedName>
</protein>